<evidence type="ECO:0000259" key="1">
    <source>
        <dbReference type="SMART" id="SM00885"/>
    </source>
</evidence>
<protein>
    <submittedName>
        <fullName evidence="2">Putative DNA primase/helicase</fullName>
    </submittedName>
</protein>
<comment type="caution">
    <text evidence="2">The sequence shown here is derived from an EMBL/GenBank/DDBJ whole genome shotgun (WGS) entry which is preliminary data.</text>
</comment>
<proteinExistence type="predicted"/>
<organism evidence="2 3">
    <name type="scientific">Candidatus Hakubella thermalkaliphila</name>
    <dbReference type="NCBI Taxonomy" id="2754717"/>
    <lineage>
        <taxon>Bacteria</taxon>
        <taxon>Bacillati</taxon>
        <taxon>Actinomycetota</taxon>
        <taxon>Actinomycetota incertae sedis</taxon>
        <taxon>Candidatus Hakubellales</taxon>
        <taxon>Candidatus Hakubellaceae</taxon>
        <taxon>Candidatus Hakubella</taxon>
    </lineage>
</organism>
<keyword evidence="2" id="KW-0347">Helicase</keyword>
<sequence>QDIRYDHISKKWLIFDGCRWKYDNTGEIKRRAKDTVRQIYREAAEIEDDDAREARAKWALRSEGESRIKSMIALAESGRGIPITPEELDLGGWLLNCKNGTVDLRTGELRQHRREDMITKLVQAFAHHFLFEFLT</sequence>
<evidence type="ECO:0000313" key="2">
    <source>
        <dbReference type="EMBL" id="GFP34123.1"/>
    </source>
</evidence>
<dbReference type="InterPro" id="IPR014818">
    <property type="entry name" value="Phage/plasmid_primase_P4_C"/>
</dbReference>
<name>A0A6V8PPN9_9ACTN</name>
<dbReference type="Proteomes" id="UP000568877">
    <property type="component" value="Unassembled WGS sequence"/>
</dbReference>
<keyword evidence="2" id="KW-0378">Hydrolase</keyword>
<feature type="non-terminal residue" evidence="2">
    <location>
        <position position="1"/>
    </location>
</feature>
<dbReference type="EMBL" id="BLSA01000964">
    <property type="protein sequence ID" value="GFP34123.1"/>
    <property type="molecule type" value="Genomic_DNA"/>
</dbReference>
<dbReference type="AlphaFoldDB" id="A0A6V8PPN9"/>
<dbReference type="GO" id="GO:0004386">
    <property type="term" value="F:helicase activity"/>
    <property type="evidence" value="ECO:0007669"/>
    <property type="project" value="UniProtKB-KW"/>
</dbReference>
<accession>A0A6V8PPN9</accession>
<dbReference type="SMART" id="SM00885">
    <property type="entry name" value="D5_N"/>
    <property type="match status" value="1"/>
</dbReference>
<evidence type="ECO:0000313" key="3">
    <source>
        <dbReference type="Proteomes" id="UP000568877"/>
    </source>
</evidence>
<reference evidence="2 3" key="1">
    <citation type="journal article" date="2020" name="Front. Microbiol.">
        <title>Single-cell genomics of novel Actinobacteria with the Wood-Ljungdahl pathway discovered in a serpentinizing system.</title>
        <authorList>
            <person name="Merino N."/>
            <person name="Kawai M."/>
            <person name="Boyd E.S."/>
            <person name="Colman D.R."/>
            <person name="McGlynn S.E."/>
            <person name="Nealson K.H."/>
            <person name="Kurokawa K."/>
            <person name="Hongoh Y."/>
        </authorList>
    </citation>
    <scope>NUCLEOTIDE SEQUENCE [LARGE SCALE GENOMIC DNA]</scope>
    <source>
        <strain evidence="2 3">S42</strain>
    </source>
</reference>
<feature type="domain" description="Bacteriophage/plasmid primase P4 C-terminal" evidence="1">
    <location>
        <begin position="1"/>
        <end position="135"/>
    </location>
</feature>
<keyword evidence="2" id="KW-0547">Nucleotide-binding</keyword>
<keyword evidence="2" id="KW-0067">ATP-binding</keyword>
<dbReference type="Pfam" id="PF08706">
    <property type="entry name" value="D5_N"/>
    <property type="match status" value="1"/>
</dbReference>
<gene>
    <name evidence="2" type="ORF">HKBW3S42_02463</name>
</gene>